<keyword evidence="3" id="KW-0285">Flavoprotein</keyword>
<keyword evidence="6" id="KW-0325">Glycoprotein</keyword>
<organism evidence="9">
    <name type="scientific">Daucus carota subsp. sativus</name>
    <name type="common">Carrot</name>
    <dbReference type="NCBI Taxonomy" id="79200"/>
    <lineage>
        <taxon>Eukaryota</taxon>
        <taxon>Viridiplantae</taxon>
        <taxon>Streptophyta</taxon>
        <taxon>Embryophyta</taxon>
        <taxon>Tracheophyta</taxon>
        <taxon>Spermatophyta</taxon>
        <taxon>Magnoliopsida</taxon>
        <taxon>eudicotyledons</taxon>
        <taxon>Gunneridae</taxon>
        <taxon>Pentapetalae</taxon>
        <taxon>asterids</taxon>
        <taxon>campanulids</taxon>
        <taxon>Apiales</taxon>
        <taxon>Apiaceae</taxon>
        <taxon>Apioideae</taxon>
        <taxon>Scandiceae</taxon>
        <taxon>Daucinae</taxon>
        <taxon>Daucus</taxon>
        <taxon>Daucus sect. Daucus</taxon>
    </lineage>
</organism>
<evidence type="ECO:0000256" key="3">
    <source>
        <dbReference type="ARBA" id="ARBA00022630"/>
    </source>
</evidence>
<feature type="domain" description="FAD-binding PCMH-type" evidence="8">
    <location>
        <begin position="68"/>
        <end position="242"/>
    </location>
</feature>
<dbReference type="GO" id="GO:0016491">
    <property type="term" value="F:oxidoreductase activity"/>
    <property type="evidence" value="ECO:0007669"/>
    <property type="project" value="InterPro"/>
</dbReference>
<evidence type="ECO:0000256" key="6">
    <source>
        <dbReference type="ARBA" id="ARBA00023180"/>
    </source>
</evidence>
<dbReference type="Gene3D" id="3.30.465.10">
    <property type="match status" value="1"/>
</dbReference>
<dbReference type="OrthoDB" id="407275at2759"/>
<dbReference type="EMBL" id="LNRQ01000002">
    <property type="protein sequence ID" value="KZN06992.1"/>
    <property type="molecule type" value="Genomic_DNA"/>
</dbReference>
<evidence type="ECO:0000256" key="7">
    <source>
        <dbReference type="SAM" id="SignalP"/>
    </source>
</evidence>
<feature type="chain" id="PRO_5007872918" description="FAD-binding PCMH-type domain-containing protein" evidence="7">
    <location>
        <begin position="21"/>
        <end position="527"/>
    </location>
</feature>
<dbReference type="SUPFAM" id="SSF56176">
    <property type="entry name" value="FAD-binding/transporter-associated domain-like"/>
    <property type="match status" value="1"/>
</dbReference>
<name>A0A166EUF4_DAUCS</name>
<evidence type="ECO:0000313" key="9">
    <source>
        <dbReference type="EMBL" id="KZN06992.1"/>
    </source>
</evidence>
<evidence type="ECO:0000256" key="1">
    <source>
        <dbReference type="ARBA" id="ARBA00001974"/>
    </source>
</evidence>
<dbReference type="GO" id="GO:0071949">
    <property type="term" value="F:FAD binding"/>
    <property type="evidence" value="ECO:0007669"/>
    <property type="project" value="InterPro"/>
</dbReference>
<dbReference type="Proteomes" id="UP000077755">
    <property type="component" value="Chromosome 2"/>
</dbReference>
<reference evidence="9" key="1">
    <citation type="journal article" date="2016" name="Nat. Genet.">
        <title>A high-quality carrot genome assembly provides new insights into carotenoid accumulation and asterid genome evolution.</title>
        <authorList>
            <person name="Iorizzo M."/>
            <person name="Ellison S."/>
            <person name="Senalik D."/>
            <person name="Zeng P."/>
            <person name="Satapoomin P."/>
            <person name="Huang J."/>
            <person name="Bowman M."/>
            <person name="Iovene M."/>
            <person name="Sanseverino W."/>
            <person name="Cavagnaro P."/>
            <person name="Yildiz M."/>
            <person name="Macko-Podgorni A."/>
            <person name="Moranska E."/>
            <person name="Grzebelus E."/>
            <person name="Grzebelus D."/>
            <person name="Ashrafi H."/>
            <person name="Zheng Z."/>
            <person name="Cheng S."/>
            <person name="Spooner D."/>
            <person name="Van Deynze A."/>
            <person name="Simon P."/>
        </authorList>
    </citation>
    <scope>NUCLEOTIDE SEQUENCE [LARGE SCALE GENOMIC DNA]</scope>
    <source>
        <tissue evidence="9">Leaf</tissue>
    </source>
</reference>
<dbReference type="Gene3D" id="3.40.462.20">
    <property type="match status" value="1"/>
</dbReference>
<dbReference type="Pfam" id="PF08031">
    <property type="entry name" value="BBE"/>
    <property type="match status" value="1"/>
</dbReference>
<dbReference type="STRING" id="79200.A0A166EUF4"/>
<feature type="signal peptide" evidence="7">
    <location>
        <begin position="1"/>
        <end position="20"/>
    </location>
</feature>
<comment type="cofactor">
    <cofactor evidence="1">
        <name>FAD</name>
        <dbReference type="ChEBI" id="CHEBI:57692"/>
    </cofactor>
</comment>
<dbReference type="InterPro" id="IPR036318">
    <property type="entry name" value="FAD-bd_PCMH-like_sf"/>
</dbReference>
<dbReference type="AlphaFoldDB" id="A0A166EUF4"/>
<reference evidence="10" key="2">
    <citation type="submission" date="2022-03" db="EMBL/GenBank/DDBJ databases">
        <title>Draft title - Genomic analysis of global carrot germplasm unveils the trajectory of domestication and the origin of high carotenoid orange carrot.</title>
        <authorList>
            <person name="Iorizzo M."/>
            <person name="Ellison S."/>
            <person name="Senalik D."/>
            <person name="Macko-Podgorni A."/>
            <person name="Grzebelus D."/>
            <person name="Bostan H."/>
            <person name="Rolling W."/>
            <person name="Curaba J."/>
            <person name="Simon P."/>
        </authorList>
    </citation>
    <scope>NUCLEOTIDE SEQUENCE</scope>
    <source>
        <tissue evidence="10">Leaf</tissue>
    </source>
</reference>
<accession>A0A166EUF4</accession>
<proteinExistence type="inferred from homology"/>
<protein>
    <recommendedName>
        <fullName evidence="8">FAD-binding PCMH-type domain-containing protein</fullName>
    </recommendedName>
</protein>
<dbReference type="Gramene" id="KZN06992">
    <property type="protein sequence ID" value="KZN06992"/>
    <property type="gene ID" value="DCAR_007829"/>
</dbReference>
<dbReference type="InterPro" id="IPR016169">
    <property type="entry name" value="FAD-bd_PCMH_sub2"/>
</dbReference>
<dbReference type="PANTHER" id="PTHR32448">
    <property type="entry name" value="OS08G0158400 PROTEIN"/>
    <property type="match status" value="1"/>
</dbReference>
<evidence type="ECO:0000313" key="10">
    <source>
        <dbReference type="EMBL" id="WOG89601.1"/>
    </source>
</evidence>
<dbReference type="KEGG" id="dcr:108207758"/>
<evidence type="ECO:0000256" key="5">
    <source>
        <dbReference type="ARBA" id="ARBA00022827"/>
    </source>
</evidence>
<gene>
    <name evidence="9" type="ORF">DCAR_007829</name>
    <name evidence="10" type="ORF">DCAR_0208839</name>
</gene>
<dbReference type="InterPro" id="IPR016167">
    <property type="entry name" value="FAD-bd_PCMH_sub1"/>
</dbReference>
<dbReference type="Gene3D" id="3.30.43.10">
    <property type="entry name" value="Uridine Diphospho-n-acetylenolpyruvylglucosamine Reductase, domain 2"/>
    <property type="match status" value="1"/>
</dbReference>
<dbReference type="InterPro" id="IPR012951">
    <property type="entry name" value="BBE"/>
</dbReference>
<dbReference type="OMA" id="AHKLYYG"/>
<dbReference type="Pfam" id="PF01565">
    <property type="entry name" value="FAD_binding_4"/>
    <property type="match status" value="1"/>
</dbReference>
<evidence type="ECO:0000313" key="11">
    <source>
        <dbReference type="Proteomes" id="UP000077755"/>
    </source>
</evidence>
<keyword evidence="11" id="KW-1185">Reference proteome</keyword>
<dbReference type="InterPro" id="IPR006094">
    <property type="entry name" value="Oxid_FAD_bind_N"/>
</dbReference>
<sequence>MISIKLICLVLAAFFATCNAAQEPFVNCMLIYSRRFINISDYLHAPGTPSYSALLQSSQQNPRWVNSTSPKPQYIITPSGDIEIQSSIFCCRQNGLEARILSGGHDYEGQSYRSEAPFIIINLIYLREVRVDIEDETAWVQSGATLGELYYNIAMKSKVHGFPAGVCPSVGVGGHFSGGGFGNMVRKHGLAADNVIDAYLVDAYSRILDRQTMGEDLFWAIRGGGGASFGVIVAWKIKLVRVPEVVTFFNIDKKLEQGATELVHKWQSVAEKLPEDLFIRVIIQNVGQANNKTVQASFQSLFLGEVCELIPLMGEWFPELGLRAENCTEMTWMESALSFAGYLKDDSWDVFLTRTDHYQSNFKAKSDFVTKPIPESGLEGIWKRMLQEELIFIILEPLGGRMREISKSETPFPHRKGNLYNTQYLVKWDVNNAKTVKKHTDWMSRFYKYMKPYVSHSPRRAYQNYRDFDIGMNKKHNTSYKEAAHWGKKYFKGNFKRLAQVKTKADPLNFFRHEQSIPLIKKSKYQY</sequence>
<evidence type="ECO:0000256" key="2">
    <source>
        <dbReference type="ARBA" id="ARBA00005466"/>
    </source>
</evidence>
<evidence type="ECO:0000256" key="4">
    <source>
        <dbReference type="ARBA" id="ARBA00022729"/>
    </source>
</evidence>
<dbReference type="EMBL" id="CP093344">
    <property type="protein sequence ID" value="WOG89601.1"/>
    <property type="molecule type" value="Genomic_DNA"/>
</dbReference>
<keyword evidence="5" id="KW-0274">FAD</keyword>
<keyword evidence="4 7" id="KW-0732">Signal</keyword>
<evidence type="ECO:0000259" key="8">
    <source>
        <dbReference type="PROSITE" id="PS51387"/>
    </source>
</evidence>
<dbReference type="InterPro" id="IPR016166">
    <property type="entry name" value="FAD-bd_PCMH"/>
</dbReference>
<comment type="similarity">
    <text evidence="2">Belongs to the oxygen-dependent FAD-linked oxidoreductase family.</text>
</comment>
<dbReference type="PROSITE" id="PS51387">
    <property type="entry name" value="FAD_PCMH"/>
    <property type="match status" value="1"/>
</dbReference>